<reference evidence="3 4" key="1">
    <citation type="journal article" date="2016" name="Nat. Commun.">
        <title>Thousands of microbial genomes shed light on interconnected biogeochemical processes in an aquifer system.</title>
        <authorList>
            <person name="Anantharaman K."/>
            <person name="Brown C.T."/>
            <person name="Hug L.A."/>
            <person name="Sharon I."/>
            <person name="Castelle C.J."/>
            <person name="Probst A.J."/>
            <person name="Thomas B.C."/>
            <person name="Singh A."/>
            <person name="Wilkins M.J."/>
            <person name="Karaoz U."/>
            <person name="Brodie E.L."/>
            <person name="Williams K.H."/>
            <person name="Hubbard S.S."/>
            <person name="Banfield J.F."/>
        </authorList>
    </citation>
    <scope>NUCLEOTIDE SEQUENCE [LARGE SCALE GENOMIC DNA]</scope>
</reference>
<organism evidence="3 4">
    <name type="scientific">Candidatus Sungbacteria bacterium RIFCSPHIGHO2_01_FULL_47_32</name>
    <dbReference type="NCBI Taxonomy" id="1802264"/>
    <lineage>
        <taxon>Bacteria</taxon>
        <taxon>Candidatus Sungiibacteriota</taxon>
    </lineage>
</organism>
<keyword evidence="1" id="KW-0560">Oxidoreductase</keyword>
<dbReference type="EMBL" id="MHQC01000046">
    <property type="protein sequence ID" value="OGZ93949.1"/>
    <property type="molecule type" value="Genomic_DNA"/>
</dbReference>
<name>A0A1G2K3E0_9BACT</name>
<sequence>MKIGILGSGDVGRALGRGFVELGYEAMIGSGHPDKAELKAWLADNPKNAYVGSFGEATKFGELVVFAVHWEGGAAENVIRQAGRENFAGKVVIDVTNPLHFAEGGAPSLILGHTDSGGEAVQRWLPNAHVVKAWNTVGNAYMYKPNFEEGVPDMFICGNDEQAKNTVIKILGDFGWSSVDIGGIEGARYLEPMAMLWITYGMRMGTWKHAFRLLKK</sequence>
<dbReference type="Gene3D" id="3.40.50.720">
    <property type="entry name" value="NAD(P)-binding Rossmann-like Domain"/>
    <property type="match status" value="1"/>
</dbReference>
<dbReference type="AlphaFoldDB" id="A0A1G2K3E0"/>
<dbReference type="PANTHER" id="PTHR14239">
    <property type="entry name" value="DUDULIN-RELATED"/>
    <property type="match status" value="1"/>
</dbReference>
<dbReference type="GO" id="GO:0016491">
    <property type="term" value="F:oxidoreductase activity"/>
    <property type="evidence" value="ECO:0007669"/>
    <property type="project" value="UniProtKB-KW"/>
</dbReference>
<dbReference type="InterPro" id="IPR028939">
    <property type="entry name" value="P5C_Rdtase_cat_N"/>
</dbReference>
<dbReference type="InterPro" id="IPR051267">
    <property type="entry name" value="STEAP_metalloreductase"/>
</dbReference>
<evidence type="ECO:0000313" key="3">
    <source>
        <dbReference type="EMBL" id="OGZ93949.1"/>
    </source>
</evidence>
<comment type="caution">
    <text evidence="3">The sequence shown here is derived from an EMBL/GenBank/DDBJ whole genome shotgun (WGS) entry which is preliminary data.</text>
</comment>
<dbReference type="Proteomes" id="UP000177152">
    <property type="component" value="Unassembled WGS sequence"/>
</dbReference>
<protein>
    <recommendedName>
        <fullName evidence="2">Pyrroline-5-carboxylate reductase catalytic N-terminal domain-containing protein</fullName>
    </recommendedName>
</protein>
<proteinExistence type="predicted"/>
<evidence type="ECO:0000259" key="2">
    <source>
        <dbReference type="Pfam" id="PF03807"/>
    </source>
</evidence>
<dbReference type="SUPFAM" id="SSF51735">
    <property type="entry name" value="NAD(P)-binding Rossmann-fold domains"/>
    <property type="match status" value="1"/>
</dbReference>
<dbReference type="Pfam" id="PF03807">
    <property type="entry name" value="F420_oxidored"/>
    <property type="match status" value="1"/>
</dbReference>
<gene>
    <name evidence="3" type="ORF">A2633_00710</name>
</gene>
<feature type="domain" description="Pyrroline-5-carboxylate reductase catalytic N-terminal" evidence="2">
    <location>
        <begin position="2"/>
        <end position="98"/>
    </location>
</feature>
<accession>A0A1G2K3E0</accession>
<evidence type="ECO:0000256" key="1">
    <source>
        <dbReference type="ARBA" id="ARBA00023002"/>
    </source>
</evidence>
<evidence type="ECO:0000313" key="4">
    <source>
        <dbReference type="Proteomes" id="UP000177152"/>
    </source>
</evidence>
<dbReference type="InterPro" id="IPR036291">
    <property type="entry name" value="NAD(P)-bd_dom_sf"/>
</dbReference>